<dbReference type="Proteomes" id="UP000266861">
    <property type="component" value="Unassembled WGS sequence"/>
</dbReference>
<proteinExistence type="predicted"/>
<keyword evidence="2" id="KW-1185">Reference proteome</keyword>
<organism evidence="1 2">
    <name type="scientific">Diversispora epigaea</name>
    <dbReference type="NCBI Taxonomy" id="1348612"/>
    <lineage>
        <taxon>Eukaryota</taxon>
        <taxon>Fungi</taxon>
        <taxon>Fungi incertae sedis</taxon>
        <taxon>Mucoromycota</taxon>
        <taxon>Glomeromycotina</taxon>
        <taxon>Glomeromycetes</taxon>
        <taxon>Diversisporales</taxon>
        <taxon>Diversisporaceae</taxon>
        <taxon>Diversispora</taxon>
    </lineage>
</organism>
<dbReference type="AlphaFoldDB" id="A0A397IR19"/>
<protein>
    <submittedName>
        <fullName evidence="1">Uncharacterized protein</fullName>
    </submittedName>
</protein>
<reference evidence="1 2" key="1">
    <citation type="submission" date="2018-08" db="EMBL/GenBank/DDBJ databases">
        <title>Genome and evolution of the arbuscular mycorrhizal fungus Diversispora epigaea (formerly Glomus versiforme) and its bacterial endosymbionts.</title>
        <authorList>
            <person name="Sun X."/>
            <person name="Fei Z."/>
            <person name="Harrison M."/>
        </authorList>
    </citation>
    <scope>NUCLEOTIDE SEQUENCE [LARGE SCALE GENOMIC DNA]</scope>
    <source>
        <strain evidence="1 2">IT104</strain>
    </source>
</reference>
<gene>
    <name evidence="1" type="ORF">Glove_217g63</name>
</gene>
<dbReference type="OrthoDB" id="10581298at2759"/>
<evidence type="ECO:0000313" key="1">
    <source>
        <dbReference type="EMBL" id="RHZ75150.1"/>
    </source>
</evidence>
<name>A0A397IR19_9GLOM</name>
<evidence type="ECO:0000313" key="2">
    <source>
        <dbReference type="Proteomes" id="UP000266861"/>
    </source>
</evidence>
<dbReference type="EMBL" id="PQFF01000202">
    <property type="protein sequence ID" value="RHZ75150.1"/>
    <property type="molecule type" value="Genomic_DNA"/>
</dbReference>
<comment type="caution">
    <text evidence="1">The sequence shown here is derived from an EMBL/GenBank/DDBJ whole genome shotgun (WGS) entry which is preliminary data.</text>
</comment>
<accession>A0A397IR19</accession>
<sequence length="199" mass="24058">MVNCTLPKKLEEWSDESFITLKVPLQQCLRLIRYFLISNSNSRKQRFHPRTTSYSLTNYYHKFQLILRGSKDGFTTRTFWDICDGRAYTIVFIEVKGKDKFLADDNFQNLILSRVQNQNYPWYLFDIDKFEFAEFMSRKYFSSFLKIELSEKSEKLSCYLVESEAFWLRTHFSFNFIIEFMIDNNKYDYLELIGMHSKI</sequence>